<comment type="cofactor">
    <cofactor evidence="1 8 10">
        <name>pyridoxal 5'-phosphate</name>
        <dbReference type="ChEBI" id="CHEBI:597326"/>
    </cofactor>
</comment>
<dbReference type="Gene3D" id="3.90.1150.10">
    <property type="entry name" value="Aspartate Aminotransferase, domain 1"/>
    <property type="match status" value="1"/>
</dbReference>
<evidence type="ECO:0000256" key="8">
    <source>
        <dbReference type="PIRSR" id="PIRSR000524-50"/>
    </source>
</evidence>
<dbReference type="CDD" id="cd06451">
    <property type="entry name" value="AGAT_like"/>
    <property type="match status" value="1"/>
</dbReference>
<evidence type="ECO:0000256" key="3">
    <source>
        <dbReference type="ARBA" id="ARBA00013049"/>
    </source>
</evidence>
<accession>A0A9D4TMC0</accession>
<dbReference type="PIRSF" id="PIRSF000524">
    <property type="entry name" value="SPT"/>
    <property type="match status" value="1"/>
</dbReference>
<dbReference type="GO" id="GO:0019265">
    <property type="term" value="P:glycine biosynthetic process, by transamination of glyoxylate"/>
    <property type="evidence" value="ECO:0007669"/>
    <property type="project" value="TreeGrafter"/>
</dbReference>
<dbReference type="PROSITE" id="PS00595">
    <property type="entry name" value="AA_TRANSFER_CLASS_5"/>
    <property type="match status" value="1"/>
</dbReference>
<sequence length="430" mass="45324">MVDPNQVAGLEACAANDSPDGCLYGTGLYKTGESAASVDDTFRGPTGTLEVPQRFLMGPGPGNANPRILAAQTLPLLGHMHPPFLAIMDEIQAGLRYLFQTSSNYTLLASGTGHAGMEMAVANLLEPGDTVLVGVNGIWGERVADMAERFGAKVVALHTEAGTALSLADLTAAVELHRPALLFLTQGESSTGVRQSLAGVGELCRRNGALLLVDAVASLGGVPLFADAWQIDAVYSGSQKCLSAPPGAAPLMLNERAMAKVRGRSSKVRSYYFDLLLVGDYWGWYGSRSYHHTGMVSMWYAVREALAIVSEEGLEAGWARHDAAHRQLWEGLIQLGLEPFVAEERDRLATVNTIKVPAGVDWAALCKHAMDVYAVEVSGGLGPTAGKVWRVGLMGYNAKPANVELVLAAFRSGLALQGFTGGVSAAAASA</sequence>
<dbReference type="AlphaFoldDB" id="A0A9D4TMC0"/>
<evidence type="ECO:0000256" key="2">
    <source>
        <dbReference type="ARBA" id="ARBA00009236"/>
    </source>
</evidence>
<dbReference type="PANTHER" id="PTHR21152:SF40">
    <property type="entry name" value="ALANINE--GLYOXYLATE AMINOTRANSFERASE"/>
    <property type="match status" value="1"/>
</dbReference>
<comment type="similarity">
    <text evidence="2 9">Belongs to the class-V pyridoxal-phosphate-dependent aminotransferase family.</text>
</comment>
<evidence type="ECO:0000256" key="6">
    <source>
        <dbReference type="ARBA" id="ARBA00022898"/>
    </source>
</evidence>
<dbReference type="InterPro" id="IPR000192">
    <property type="entry name" value="Aminotrans_V_dom"/>
</dbReference>
<organism evidence="12 13">
    <name type="scientific">Chlorella vulgaris</name>
    <name type="common">Green alga</name>
    <dbReference type="NCBI Taxonomy" id="3077"/>
    <lineage>
        <taxon>Eukaryota</taxon>
        <taxon>Viridiplantae</taxon>
        <taxon>Chlorophyta</taxon>
        <taxon>core chlorophytes</taxon>
        <taxon>Trebouxiophyceae</taxon>
        <taxon>Chlorellales</taxon>
        <taxon>Chlorellaceae</taxon>
        <taxon>Chlorella clade</taxon>
        <taxon>Chlorella</taxon>
    </lineage>
</organism>
<dbReference type="InterPro" id="IPR024169">
    <property type="entry name" value="SP_NH2Trfase/AEP_transaminase"/>
</dbReference>
<dbReference type="Proteomes" id="UP001055712">
    <property type="component" value="Unassembled WGS sequence"/>
</dbReference>
<gene>
    <name evidence="12" type="ORF">D9Q98_005582</name>
</gene>
<feature type="modified residue" description="N6-(pyridoxal phosphate)lysine" evidence="8">
    <location>
        <position position="240"/>
    </location>
</feature>
<evidence type="ECO:0000256" key="1">
    <source>
        <dbReference type="ARBA" id="ARBA00001933"/>
    </source>
</evidence>
<dbReference type="InterPro" id="IPR020578">
    <property type="entry name" value="Aminotrans_V_PyrdxlP_BS"/>
</dbReference>
<evidence type="ECO:0000256" key="5">
    <source>
        <dbReference type="ARBA" id="ARBA00022679"/>
    </source>
</evidence>
<dbReference type="FunFam" id="3.40.640.10:FF:000027">
    <property type="entry name" value="Serine--pyruvate aminotransferase, mitochondrial"/>
    <property type="match status" value="1"/>
</dbReference>
<keyword evidence="5" id="KW-0808">Transferase</keyword>
<dbReference type="PANTHER" id="PTHR21152">
    <property type="entry name" value="AMINOTRANSFERASE CLASS V"/>
    <property type="match status" value="1"/>
</dbReference>
<dbReference type="FunFam" id="3.90.1150.10:FF:000039">
    <property type="entry name" value="Serine--pyruvate aminotransferase"/>
    <property type="match status" value="1"/>
</dbReference>
<proteinExistence type="inferred from homology"/>
<dbReference type="EC" id="2.6.1.44" evidence="3"/>
<dbReference type="InterPro" id="IPR015422">
    <property type="entry name" value="PyrdxlP-dep_Trfase_small"/>
</dbReference>
<dbReference type="InterPro" id="IPR015421">
    <property type="entry name" value="PyrdxlP-dep_Trfase_major"/>
</dbReference>
<reference evidence="12" key="1">
    <citation type="journal article" date="2019" name="Plant J.">
        <title>Chlorella vulgaris genome assembly and annotation reveals the molecular basis for metabolic acclimation to high light conditions.</title>
        <authorList>
            <person name="Cecchin M."/>
            <person name="Marcolungo L."/>
            <person name="Rossato M."/>
            <person name="Girolomoni L."/>
            <person name="Cosentino E."/>
            <person name="Cuine S."/>
            <person name="Li-Beisson Y."/>
            <person name="Delledonne M."/>
            <person name="Ballottari M."/>
        </authorList>
    </citation>
    <scope>NUCLEOTIDE SEQUENCE</scope>
    <source>
        <strain evidence="12">211/11P</strain>
    </source>
</reference>
<protein>
    <recommendedName>
        <fullName evidence="3">alanine--glyoxylate transaminase</fullName>
        <ecNumber evidence="3">2.6.1.44</ecNumber>
    </recommendedName>
</protein>
<dbReference type="GO" id="GO:0005777">
    <property type="term" value="C:peroxisome"/>
    <property type="evidence" value="ECO:0007669"/>
    <property type="project" value="TreeGrafter"/>
</dbReference>
<evidence type="ECO:0000256" key="9">
    <source>
        <dbReference type="RuleBase" id="RU004075"/>
    </source>
</evidence>
<feature type="binding site" evidence="7">
    <location>
        <position position="390"/>
    </location>
    <ligand>
        <name>substrate</name>
    </ligand>
</feature>
<dbReference type="SUPFAM" id="SSF53383">
    <property type="entry name" value="PLP-dependent transferases"/>
    <property type="match status" value="1"/>
</dbReference>
<keyword evidence="13" id="KW-1185">Reference proteome</keyword>
<dbReference type="EMBL" id="SIDB01000008">
    <property type="protein sequence ID" value="KAI3429493.1"/>
    <property type="molecule type" value="Genomic_DNA"/>
</dbReference>
<dbReference type="InterPro" id="IPR015424">
    <property type="entry name" value="PyrdxlP-dep_Trfase"/>
</dbReference>
<evidence type="ECO:0000313" key="12">
    <source>
        <dbReference type="EMBL" id="KAI3429493.1"/>
    </source>
</evidence>
<evidence type="ECO:0000313" key="13">
    <source>
        <dbReference type="Proteomes" id="UP001055712"/>
    </source>
</evidence>
<evidence type="ECO:0000256" key="10">
    <source>
        <dbReference type="RuleBase" id="RU004504"/>
    </source>
</evidence>
<keyword evidence="6 8" id="KW-0663">Pyridoxal phosphate</keyword>
<evidence type="ECO:0000256" key="4">
    <source>
        <dbReference type="ARBA" id="ARBA00022576"/>
    </source>
</evidence>
<dbReference type="OrthoDB" id="7403325at2759"/>
<evidence type="ECO:0000256" key="7">
    <source>
        <dbReference type="PIRSR" id="PIRSR000524-1"/>
    </source>
</evidence>
<dbReference type="Pfam" id="PF00266">
    <property type="entry name" value="Aminotran_5"/>
    <property type="match status" value="1"/>
</dbReference>
<reference evidence="12" key="2">
    <citation type="submission" date="2020-11" db="EMBL/GenBank/DDBJ databases">
        <authorList>
            <person name="Cecchin M."/>
            <person name="Marcolungo L."/>
            <person name="Rossato M."/>
            <person name="Girolomoni L."/>
            <person name="Cosentino E."/>
            <person name="Cuine S."/>
            <person name="Li-Beisson Y."/>
            <person name="Delledonne M."/>
            <person name="Ballottari M."/>
        </authorList>
    </citation>
    <scope>NUCLEOTIDE SEQUENCE</scope>
    <source>
        <strain evidence="12">211/11P</strain>
        <tissue evidence="12">Whole cell</tissue>
    </source>
</reference>
<dbReference type="GO" id="GO:0004760">
    <property type="term" value="F:L-serine-pyruvate transaminase activity"/>
    <property type="evidence" value="ECO:0007669"/>
    <property type="project" value="TreeGrafter"/>
</dbReference>
<keyword evidence="4" id="KW-0032">Aminotransferase</keyword>
<feature type="domain" description="Aminotransferase class V" evidence="11">
    <location>
        <begin position="79"/>
        <end position="383"/>
    </location>
</feature>
<name>A0A9D4TMC0_CHLVU</name>
<dbReference type="GO" id="GO:0008453">
    <property type="term" value="F:alanine-glyoxylate transaminase activity"/>
    <property type="evidence" value="ECO:0007669"/>
    <property type="project" value="UniProtKB-EC"/>
</dbReference>
<evidence type="ECO:0000259" key="11">
    <source>
        <dbReference type="Pfam" id="PF00266"/>
    </source>
</evidence>
<comment type="caution">
    <text evidence="12">The sequence shown here is derived from an EMBL/GenBank/DDBJ whole genome shotgun (WGS) entry which is preliminary data.</text>
</comment>
<dbReference type="Gene3D" id="3.40.640.10">
    <property type="entry name" value="Type I PLP-dependent aspartate aminotransferase-like (Major domain)"/>
    <property type="match status" value="1"/>
</dbReference>